<evidence type="ECO:0000259" key="2">
    <source>
        <dbReference type="Pfam" id="PF00082"/>
    </source>
</evidence>
<dbReference type="AlphaFoldDB" id="A0A928ZZ76"/>
<protein>
    <submittedName>
        <fullName evidence="3">S8 family peptidase</fullName>
    </submittedName>
</protein>
<dbReference type="InterPro" id="IPR000209">
    <property type="entry name" value="Peptidase_S8/S53_dom"/>
</dbReference>
<feature type="region of interest" description="Disordered" evidence="1">
    <location>
        <begin position="1"/>
        <end position="44"/>
    </location>
</feature>
<dbReference type="InterPro" id="IPR034074">
    <property type="entry name" value="Y4bN_pept_dom"/>
</dbReference>
<name>A0A928ZZ76_LEPEC</name>
<evidence type="ECO:0000256" key="1">
    <source>
        <dbReference type="SAM" id="MobiDB-lite"/>
    </source>
</evidence>
<dbReference type="SUPFAM" id="SSF52743">
    <property type="entry name" value="Subtilisin-like"/>
    <property type="match status" value="1"/>
</dbReference>
<accession>A0A928ZZ76</accession>
<organism evidence="3 4">
    <name type="scientific">Leptolyngbya cf. ectocarpi LEGE 11479</name>
    <dbReference type="NCBI Taxonomy" id="1828722"/>
    <lineage>
        <taxon>Bacteria</taxon>
        <taxon>Bacillati</taxon>
        <taxon>Cyanobacteriota</taxon>
        <taxon>Cyanophyceae</taxon>
        <taxon>Leptolyngbyales</taxon>
        <taxon>Leptolyngbyaceae</taxon>
        <taxon>Leptolyngbya group</taxon>
        <taxon>Leptolyngbya</taxon>
    </lineage>
</organism>
<dbReference type="Proteomes" id="UP000615026">
    <property type="component" value="Unassembled WGS sequence"/>
</dbReference>
<keyword evidence="4" id="KW-1185">Reference proteome</keyword>
<comment type="caution">
    <text evidence="3">The sequence shown here is derived from an EMBL/GenBank/DDBJ whole genome shotgun (WGS) entry which is preliminary data.</text>
</comment>
<feature type="non-terminal residue" evidence="3">
    <location>
        <position position="423"/>
    </location>
</feature>
<sequence length="423" mass="47584">MPDQSRKFPHIYLPENGESEDYTDPRIVNNNQDPPGRDRASHARELERSIGVALQKAEAQLKSRDPEIATGEPGFYLEFQMHADKSNAFESLQNRQKKIELVAVRKIPDKEDMLLATVFVPEKASDYFSSKVAQYRDEDTKKGKPRHEKLVSRLESVELGEVKSLFTDDPALFPQNEQEVWWEIWLRNERRNFFASTAKKLNIPIKDYQITFPEREVVLAMTTVPLMARVIKNSDAVAELRIAKDTPSFFLEMGPCEQETWAEALSKQLLKPDEHAVSICLLDSGITQRHLLLSMGLEPNDMHTVEPSWGVDDRGNQWQGHGTAMAGIALYADLLGTLQTSGPIKLSHRLESVKILPNSGQNEPDLYGAITEQAISLPEIEAPDRHRVFCMAVTSDAGPPNIGIPSSCSAAVDQLWFNDGDYT</sequence>
<dbReference type="CDD" id="cd04847">
    <property type="entry name" value="Peptidases_S8_Subtilisin_like_2"/>
    <property type="match status" value="1"/>
</dbReference>
<reference evidence="3" key="1">
    <citation type="submission" date="2020-10" db="EMBL/GenBank/DDBJ databases">
        <authorList>
            <person name="Castelo-Branco R."/>
            <person name="Eusebio N."/>
            <person name="Adriana R."/>
            <person name="Vieira A."/>
            <person name="Brugerolle De Fraissinette N."/>
            <person name="Rezende De Castro R."/>
            <person name="Schneider M.P."/>
            <person name="Vasconcelos V."/>
            <person name="Leao P.N."/>
        </authorList>
    </citation>
    <scope>NUCLEOTIDE SEQUENCE</scope>
    <source>
        <strain evidence="3">LEGE 11479</strain>
    </source>
</reference>
<evidence type="ECO:0000313" key="3">
    <source>
        <dbReference type="EMBL" id="MBE9070152.1"/>
    </source>
</evidence>
<gene>
    <name evidence="3" type="ORF">IQ260_26275</name>
</gene>
<dbReference type="InterPro" id="IPR036852">
    <property type="entry name" value="Peptidase_S8/S53_dom_sf"/>
</dbReference>
<feature type="compositionally biased region" description="Basic and acidic residues" evidence="1">
    <location>
        <begin position="35"/>
        <end position="44"/>
    </location>
</feature>
<dbReference type="GO" id="GO:0004252">
    <property type="term" value="F:serine-type endopeptidase activity"/>
    <property type="evidence" value="ECO:0007669"/>
    <property type="project" value="InterPro"/>
</dbReference>
<dbReference type="EMBL" id="JADEXP010000381">
    <property type="protein sequence ID" value="MBE9070152.1"/>
    <property type="molecule type" value="Genomic_DNA"/>
</dbReference>
<dbReference type="GO" id="GO:0006508">
    <property type="term" value="P:proteolysis"/>
    <property type="evidence" value="ECO:0007669"/>
    <property type="project" value="InterPro"/>
</dbReference>
<feature type="domain" description="Peptidase S8/S53" evidence="2">
    <location>
        <begin position="276"/>
        <end position="415"/>
    </location>
</feature>
<proteinExistence type="predicted"/>
<evidence type="ECO:0000313" key="4">
    <source>
        <dbReference type="Proteomes" id="UP000615026"/>
    </source>
</evidence>
<dbReference type="Gene3D" id="3.40.50.200">
    <property type="entry name" value="Peptidase S8/S53 domain"/>
    <property type="match status" value="1"/>
</dbReference>
<dbReference type="Pfam" id="PF00082">
    <property type="entry name" value="Peptidase_S8"/>
    <property type="match status" value="1"/>
</dbReference>
<dbReference type="RefSeq" id="WP_193996036.1">
    <property type="nucleotide sequence ID" value="NZ_JADEXP010000381.1"/>
</dbReference>